<name>A0A8H5BKM4_9AGAR</name>
<dbReference type="InterPro" id="IPR050789">
    <property type="entry name" value="Diverse_Enzym_Activities"/>
</dbReference>
<keyword evidence="3" id="KW-1185">Reference proteome</keyword>
<comment type="caution">
    <text evidence="2">The sequence shown here is derived from an EMBL/GenBank/DDBJ whole genome shotgun (WGS) entry which is preliminary data.</text>
</comment>
<accession>A0A8H5BKM4</accession>
<evidence type="ECO:0000313" key="3">
    <source>
        <dbReference type="Proteomes" id="UP000567179"/>
    </source>
</evidence>
<dbReference type="InterPro" id="IPR001466">
    <property type="entry name" value="Beta-lactam-related"/>
</dbReference>
<dbReference type="AlphaFoldDB" id="A0A8H5BKM4"/>
<dbReference type="EMBL" id="JAACJJ010000015">
    <property type="protein sequence ID" value="KAF5325115.1"/>
    <property type="molecule type" value="Genomic_DNA"/>
</dbReference>
<sequence>MISLSDETKSLLDRILAAAVTDGKVLAVSFAVTTAEEEIYIGHAGTKATHKSTGDVDNNSMYWMCSMAKIVPCIALLQMIESGLFSYDTPVEELLPELRDPVVITPDTDGTTYRPAENKILMKHLLNHSSGLSYAIPFYEGAHRVESLPWPYQAAAFEGYGWAGIYGFLDPDTGIAAMYATQVLPTRDTEVVALFERLEETIYKAVG</sequence>
<reference evidence="2 3" key="1">
    <citation type="journal article" date="2020" name="ISME J.">
        <title>Uncovering the hidden diversity of litter-decomposition mechanisms in mushroom-forming fungi.</title>
        <authorList>
            <person name="Floudas D."/>
            <person name="Bentzer J."/>
            <person name="Ahren D."/>
            <person name="Johansson T."/>
            <person name="Persson P."/>
            <person name="Tunlid A."/>
        </authorList>
    </citation>
    <scope>NUCLEOTIDE SEQUENCE [LARGE SCALE GENOMIC DNA]</scope>
    <source>
        <strain evidence="2 3">CBS 101986</strain>
    </source>
</reference>
<dbReference type="OrthoDB" id="428260at2759"/>
<dbReference type="Pfam" id="PF00144">
    <property type="entry name" value="Beta-lactamase"/>
    <property type="match status" value="1"/>
</dbReference>
<dbReference type="Proteomes" id="UP000567179">
    <property type="component" value="Unassembled WGS sequence"/>
</dbReference>
<dbReference type="Gene3D" id="3.40.710.10">
    <property type="entry name" value="DD-peptidase/beta-lactamase superfamily"/>
    <property type="match status" value="2"/>
</dbReference>
<dbReference type="PANTHER" id="PTHR43283:SF3">
    <property type="entry name" value="BETA-LACTAMASE FAMILY PROTEIN (AFU_ORTHOLOGUE AFUA_5G07500)"/>
    <property type="match status" value="1"/>
</dbReference>
<proteinExistence type="predicted"/>
<protein>
    <recommendedName>
        <fullName evidence="1">Beta-lactamase-related domain-containing protein</fullName>
    </recommendedName>
</protein>
<gene>
    <name evidence="2" type="ORF">D9619_009562</name>
</gene>
<dbReference type="InterPro" id="IPR012338">
    <property type="entry name" value="Beta-lactam/transpept-like"/>
</dbReference>
<dbReference type="SUPFAM" id="SSF56601">
    <property type="entry name" value="beta-lactamase/transpeptidase-like"/>
    <property type="match status" value="1"/>
</dbReference>
<feature type="domain" description="Beta-lactamase-related" evidence="1">
    <location>
        <begin position="12"/>
        <end position="137"/>
    </location>
</feature>
<dbReference type="PANTHER" id="PTHR43283">
    <property type="entry name" value="BETA-LACTAMASE-RELATED"/>
    <property type="match status" value="1"/>
</dbReference>
<evidence type="ECO:0000259" key="1">
    <source>
        <dbReference type="Pfam" id="PF00144"/>
    </source>
</evidence>
<evidence type="ECO:0000313" key="2">
    <source>
        <dbReference type="EMBL" id="KAF5325115.1"/>
    </source>
</evidence>
<organism evidence="2 3">
    <name type="scientific">Psilocybe cf. subviscida</name>
    <dbReference type="NCBI Taxonomy" id="2480587"/>
    <lineage>
        <taxon>Eukaryota</taxon>
        <taxon>Fungi</taxon>
        <taxon>Dikarya</taxon>
        <taxon>Basidiomycota</taxon>
        <taxon>Agaricomycotina</taxon>
        <taxon>Agaricomycetes</taxon>
        <taxon>Agaricomycetidae</taxon>
        <taxon>Agaricales</taxon>
        <taxon>Agaricineae</taxon>
        <taxon>Strophariaceae</taxon>
        <taxon>Psilocybe</taxon>
    </lineage>
</organism>